<dbReference type="InterPro" id="IPR036291">
    <property type="entry name" value="NAD(P)-bd_dom_sf"/>
</dbReference>
<protein>
    <submittedName>
        <fullName evidence="12">Cation:proton antiporter</fullName>
    </submittedName>
</protein>
<accession>A0ABT3NYV1</accession>
<keyword evidence="3" id="KW-0050">Antiport</keyword>
<evidence type="ECO:0000256" key="9">
    <source>
        <dbReference type="ARBA" id="ARBA00023136"/>
    </source>
</evidence>
<keyword evidence="8" id="KW-0406">Ion transport</keyword>
<keyword evidence="6" id="KW-0630">Potassium</keyword>
<keyword evidence="7 10" id="KW-1133">Transmembrane helix</keyword>
<feature type="transmembrane region" description="Helical" evidence="10">
    <location>
        <begin position="229"/>
        <end position="247"/>
    </location>
</feature>
<keyword evidence="2" id="KW-0813">Transport</keyword>
<feature type="transmembrane region" description="Helical" evidence="10">
    <location>
        <begin position="66"/>
        <end position="83"/>
    </location>
</feature>
<feature type="transmembrane region" description="Helical" evidence="10">
    <location>
        <begin position="372"/>
        <end position="392"/>
    </location>
</feature>
<dbReference type="Pfam" id="PF02254">
    <property type="entry name" value="TrkA_N"/>
    <property type="match status" value="1"/>
</dbReference>
<dbReference type="RefSeq" id="WP_301590875.1">
    <property type="nucleotide sequence ID" value="NZ_JAPFQI010000011.1"/>
</dbReference>
<comment type="caution">
    <text evidence="12">The sequence shown here is derived from an EMBL/GenBank/DDBJ whole genome shotgun (WGS) entry which is preliminary data.</text>
</comment>
<dbReference type="InterPro" id="IPR003148">
    <property type="entry name" value="RCK_N"/>
</dbReference>
<evidence type="ECO:0000256" key="7">
    <source>
        <dbReference type="ARBA" id="ARBA00022989"/>
    </source>
</evidence>
<evidence type="ECO:0000256" key="1">
    <source>
        <dbReference type="ARBA" id="ARBA00004141"/>
    </source>
</evidence>
<feature type="transmembrane region" description="Helical" evidence="10">
    <location>
        <begin position="343"/>
        <end position="360"/>
    </location>
</feature>
<evidence type="ECO:0000313" key="12">
    <source>
        <dbReference type="EMBL" id="MCW8086754.1"/>
    </source>
</evidence>
<feature type="transmembrane region" description="Helical" evidence="10">
    <location>
        <begin position="158"/>
        <end position="182"/>
    </location>
</feature>
<dbReference type="InterPro" id="IPR006153">
    <property type="entry name" value="Cation/H_exchanger_TM"/>
</dbReference>
<organism evidence="12 13">
    <name type="scientific">Sabulicella glaciei</name>
    <dbReference type="NCBI Taxonomy" id="2984948"/>
    <lineage>
        <taxon>Bacteria</taxon>
        <taxon>Pseudomonadati</taxon>
        <taxon>Pseudomonadota</taxon>
        <taxon>Alphaproteobacteria</taxon>
        <taxon>Acetobacterales</taxon>
        <taxon>Acetobacteraceae</taxon>
        <taxon>Sabulicella</taxon>
    </lineage>
</organism>
<dbReference type="Gene3D" id="1.20.1530.20">
    <property type="match status" value="1"/>
</dbReference>
<evidence type="ECO:0000256" key="3">
    <source>
        <dbReference type="ARBA" id="ARBA00022449"/>
    </source>
</evidence>
<feature type="transmembrane region" description="Helical" evidence="10">
    <location>
        <begin position="188"/>
        <end position="217"/>
    </location>
</feature>
<keyword evidence="4" id="KW-0633">Potassium transport</keyword>
<feature type="transmembrane region" description="Helical" evidence="10">
    <location>
        <begin position="95"/>
        <end position="119"/>
    </location>
</feature>
<dbReference type="EMBL" id="JAPFQI010000011">
    <property type="protein sequence ID" value="MCW8086754.1"/>
    <property type="molecule type" value="Genomic_DNA"/>
</dbReference>
<comment type="subcellular location">
    <subcellularLocation>
        <location evidence="1">Membrane</location>
        <topology evidence="1">Multi-pass membrane protein</topology>
    </subcellularLocation>
</comment>
<dbReference type="Proteomes" id="UP001526430">
    <property type="component" value="Unassembled WGS sequence"/>
</dbReference>
<evidence type="ECO:0000256" key="6">
    <source>
        <dbReference type="ARBA" id="ARBA00022958"/>
    </source>
</evidence>
<dbReference type="SUPFAM" id="SSF51735">
    <property type="entry name" value="NAD(P)-binding Rossmann-fold domains"/>
    <property type="match status" value="1"/>
</dbReference>
<dbReference type="Pfam" id="PF00999">
    <property type="entry name" value="Na_H_Exchanger"/>
    <property type="match status" value="1"/>
</dbReference>
<feature type="transmembrane region" description="Helical" evidence="10">
    <location>
        <begin position="284"/>
        <end position="304"/>
    </location>
</feature>
<keyword evidence="9 10" id="KW-0472">Membrane</keyword>
<dbReference type="PANTHER" id="PTHR46157">
    <property type="entry name" value="K(+) EFFLUX ANTIPORTER 3, CHLOROPLASTIC"/>
    <property type="match status" value="1"/>
</dbReference>
<evidence type="ECO:0000256" key="8">
    <source>
        <dbReference type="ARBA" id="ARBA00023065"/>
    </source>
</evidence>
<name>A0ABT3NYV1_9PROT</name>
<keyword evidence="5 10" id="KW-0812">Transmembrane</keyword>
<proteinExistence type="predicted"/>
<evidence type="ECO:0000256" key="10">
    <source>
        <dbReference type="SAM" id="Phobius"/>
    </source>
</evidence>
<sequence length="573" mass="58814">MIGPELREAAVLLGAAGVVGVLAHRLRLSTVLGFLLIGLAIGPHGLGRLVGEVPALSFLVLHEGSVHLAAELGVAFLLFMIGLELSLDRLWRMRALVFGLGGAQVVVTGALIAVIAWLFGNEGAAALVLGAALALSSTAIVMQVLSEGGRLGTPVGRAAFGVLLFQDLAVVPILFVVGILGAQEGGGAFGLLLGVAGAMARAALAILLIMVAGRVLLRPLLRIIADTGSHEAFLAVVLLAVLGTAAATEAAGLSLALGAFLAGLLLSETEFRHRVEVDLGPFKGLLLGVFFVSVGLGLDLAAILEEPVWLPLSVLGLVALKVLVLLALLRLSGEAGAVSAETAVLLAQGGEFAFIVLALAEGNGLVPPETARFVALVTGLSMAATPFLAMLARRLGRRLEVPEDAARPGPSEAELAEHVIIAGYGRVGRAVGEILDAQRIPHVAVDADAARVRRLREAGAAAFFGDAAQAEMLALLGADRAAALVVTMDRPSTALEVVRAARAAWPRLPIHVRVHDEAHGRALLEAGASAVSPEVTEASLQLGEGLLTALGVPEAAARAAIAERRDAVRRVLL</sequence>
<feature type="transmembrane region" description="Helical" evidence="10">
    <location>
        <begin position="30"/>
        <end position="46"/>
    </location>
</feature>
<evidence type="ECO:0000256" key="2">
    <source>
        <dbReference type="ARBA" id="ARBA00022448"/>
    </source>
</evidence>
<evidence type="ECO:0000256" key="4">
    <source>
        <dbReference type="ARBA" id="ARBA00022538"/>
    </source>
</evidence>
<feature type="transmembrane region" description="Helical" evidence="10">
    <location>
        <begin position="310"/>
        <end position="331"/>
    </location>
</feature>
<gene>
    <name evidence="12" type="ORF">OF850_14050</name>
</gene>
<evidence type="ECO:0000259" key="11">
    <source>
        <dbReference type="PROSITE" id="PS51201"/>
    </source>
</evidence>
<dbReference type="InterPro" id="IPR038770">
    <property type="entry name" value="Na+/solute_symporter_sf"/>
</dbReference>
<dbReference type="PROSITE" id="PS51201">
    <property type="entry name" value="RCK_N"/>
    <property type="match status" value="1"/>
</dbReference>
<reference evidence="12 13" key="1">
    <citation type="submission" date="2022-10" db="EMBL/GenBank/DDBJ databases">
        <title>Roseococcus glaciei nov., sp. nov., isolated from glacier.</title>
        <authorList>
            <person name="Liu Q."/>
            <person name="Xin Y.-H."/>
        </authorList>
    </citation>
    <scope>NUCLEOTIDE SEQUENCE [LARGE SCALE GENOMIC DNA]</scope>
    <source>
        <strain evidence="12 13">MDT2-1-1</strain>
    </source>
</reference>
<evidence type="ECO:0000256" key="5">
    <source>
        <dbReference type="ARBA" id="ARBA00022692"/>
    </source>
</evidence>
<dbReference type="Gene3D" id="3.40.50.720">
    <property type="entry name" value="NAD(P)-binding Rossmann-like Domain"/>
    <property type="match status" value="1"/>
</dbReference>
<dbReference type="PANTHER" id="PTHR46157:SF4">
    <property type="entry name" value="K(+) EFFLUX ANTIPORTER 3, CHLOROPLASTIC"/>
    <property type="match status" value="1"/>
</dbReference>
<feature type="domain" description="RCK N-terminal" evidence="11">
    <location>
        <begin position="416"/>
        <end position="533"/>
    </location>
</feature>
<keyword evidence="13" id="KW-1185">Reference proteome</keyword>
<feature type="transmembrane region" description="Helical" evidence="10">
    <location>
        <begin position="125"/>
        <end position="146"/>
    </location>
</feature>
<evidence type="ECO:0000313" key="13">
    <source>
        <dbReference type="Proteomes" id="UP001526430"/>
    </source>
</evidence>